<gene>
    <name evidence="1" type="ORF">IPK02_08425</name>
</gene>
<dbReference type="Proteomes" id="UP000706151">
    <property type="component" value="Unassembled WGS sequence"/>
</dbReference>
<evidence type="ECO:0000313" key="2">
    <source>
        <dbReference type="Proteomes" id="UP000706151"/>
    </source>
</evidence>
<dbReference type="EMBL" id="JADJOT010000008">
    <property type="protein sequence ID" value="MBK7953965.1"/>
    <property type="molecule type" value="Genomic_DNA"/>
</dbReference>
<dbReference type="Pfam" id="PF07494">
    <property type="entry name" value="Reg_prop"/>
    <property type="match status" value="2"/>
</dbReference>
<accession>A0A935W7K9</accession>
<reference evidence="1 2" key="1">
    <citation type="submission" date="2020-10" db="EMBL/GenBank/DDBJ databases">
        <title>Connecting structure to function with the recovery of over 1000 high-quality activated sludge metagenome-assembled genomes encoding full-length rRNA genes using long-read sequencing.</title>
        <authorList>
            <person name="Singleton C.M."/>
            <person name="Petriglieri F."/>
            <person name="Kristensen J.M."/>
            <person name="Kirkegaard R.H."/>
            <person name="Michaelsen T.Y."/>
            <person name="Andersen M.H."/>
            <person name="Karst S.M."/>
            <person name="Dueholm M.S."/>
            <person name="Nielsen P.H."/>
            <person name="Albertsen M."/>
        </authorList>
    </citation>
    <scope>NUCLEOTIDE SEQUENCE [LARGE SCALE GENOMIC DNA]</scope>
    <source>
        <strain evidence="1">Fred_18-Q3-R57-64_BAT3C.720</strain>
    </source>
</reference>
<proteinExistence type="predicted"/>
<dbReference type="InterPro" id="IPR015943">
    <property type="entry name" value="WD40/YVTN_repeat-like_dom_sf"/>
</dbReference>
<evidence type="ECO:0008006" key="3">
    <source>
        <dbReference type="Google" id="ProtNLM"/>
    </source>
</evidence>
<dbReference type="SUPFAM" id="SSF63829">
    <property type="entry name" value="Calcium-dependent phosphotriesterase"/>
    <property type="match status" value="1"/>
</dbReference>
<name>A0A935W7K9_9PROT</name>
<dbReference type="InterPro" id="IPR011110">
    <property type="entry name" value="Reg_prop"/>
</dbReference>
<comment type="caution">
    <text evidence="1">The sequence shown here is derived from an EMBL/GenBank/DDBJ whole genome shotgun (WGS) entry which is preliminary data.</text>
</comment>
<evidence type="ECO:0000313" key="1">
    <source>
        <dbReference type="EMBL" id="MBK7953965.1"/>
    </source>
</evidence>
<sequence>MKADRSLVVSVVKSAVPFPSRDGRGVLLQRLVVRGFGNLPWLLMLGLALVSTVHADFPSRPDVENPLFEPRFESVGVGIIPRHVVPTMAQDRAGFLWIATGDGLDRFDPTSGSFSHHRHSSQTDSLPDDRVQALLVDREGTLWVGTWAGLSRRQVGSDHFEPVFSTPAPRGTIAAYGCAAPIWTPIARFSCPMCAACCNWTMVKSGLLPIREAWL</sequence>
<dbReference type="AlphaFoldDB" id="A0A935W7K9"/>
<protein>
    <recommendedName>
        <fullName evidence="3">Two component regulator propeller domain-containing protein</fullName>
    </recommendedName>
</protein>
<organism evidence="1 2">
    <name type="scientific">Candidatus Accumulibacter affinis</name>
    <dbReference type="NCBI Taxonomy" id="2954384"/>
    <lineage>
        <taxon>Bacteria</taxon>
        <taxon>Pseudomonadati</taxon>
        <taxon>Pseudomonadota</taxon>
        <taxon>Betaproteobacteria</taxon>
        <taxon>Candidatus Accumulibacter</taxon>
    </lineage>
</organism>
<dbReference type="Gene3D" id="2.130.10.10">
    <property type="entry name" value="YVTN repeat-like/Quinoprotein amine dehydrogenase"/>
    <property type="match status" value="1"/>
</dbReference>